<feature type="region of interest" description="Disordered" evidence="13">
    <location>
        <begin position="227"/>
        <end position="271"/>
    </location>
</feature>
<dbReference type="PROSITE" id="PS50089">
    <property type="entry name" value="ZF_RING_2"/>
    <property type="match status" value="1"/>
</dbReference>
<keyword evidence="6" id="KW-0227">DNA damage</keyword>
<feature type="compositionally biased region" description="Polar residues" evidence="13">
    <location>
        <begin position="233"/>
        <end position="244"/>
    </location>
</feature>
<evidence type="ECO:0000256" key="4">
    <source>
        <dbReference type="ARBA" id="ARBA00022679"/>
    </source>
</evidence>
<feature type="coiled-coil region" evidence="12">
    <location>
        <begin position="116"/>
        <end position="165"/>
    </location>
</feature>
<dbReference type="PROSITE" id="PS00518">
    <property type="entry name" value="ZF_RING_1"/>
    <property type="match status" value="1"/>
</dbReference>
<keyword evidence="10" id="KW-0539">Nucleus</keyword>
<evidence type="ECO:0000256" key="8">
    <source>
        <dbReference type="ARBA" id="ARBA00022786"/>
    </source>
</evidence>
<keyword evidence="9" id="KW-0862">Zinc</keyword>
<comment type="subcellular location">
    <subcellularLocation>
        <location evidence="2">Nucleus</location>
    </subcellularLocation>
</comment>
<dbReference type="EC" id="2.3.2.27" evidence="3"/>
<gene>
    <name evidence="15" type="ORF">CVLEPA_LOCUS8169</name>
</gene>
<keyword evidence="7 11" id="KW-0863">Zinc-finger</keyword>
<comment type="caution">
    <text evidence="15">The sequence shown here is derived from an EMBL/GenBank/DDBJ whole genome shotgun (WGS) entry which is preliminary data.</text>
</comment>
<dbReference type="InterPro" id="IPR001841">
    <property type="entry name" value="Znf_RING"/>
</dbReference>
<feature type="compositionally biased region" description="Basic and acidic residues" evidence="13">
    <location>
        <begin position="259"/>
        <end position="271"/>
    </location>
</feature>
<reference evidence="15 16" key="1">
    <citation type="submission" date="2024-02" db="EMBL/GenBank/DDBJ databases">
        <authorList>
            <person name="Daric V."/>
            <person name="Darras S."/>
        </authorList>
    </citation>
    <scope>NUCLEOTIDE SEQUENCE [LARGE SCALE GENOMIC DNA]</scope>
</reference>
<evidence type="ECO:0000256" key="2">
    <source>
        <dbReference type="ARBA" id="ARBA00004123"/>
    </source>
</evidence>
<evidence type="ECO:0000259" key="14">
    <source>
        <dbReference type="PROSITE" id="PS50089"/>
    </source>
</evidence>
<evidence type="ECO:0000256" key="9">
    <source>
        <dbReference type="ARBA" id="ARBA00022833"/>
    </source>
</evidence>
<dbReference type="Gene3D" id="3.30.40.10">
    <property type="entry name" value="Zinc/RING finger domain, C3HC4 (zinc finger)"/>
    <property type="match status" value="1"/>
</dbReference>
<dbReference type="CDD" id="cd22249">
    <property type="entry name" value="UDM1_RNF168_RNF169-like"/>
    <property type="match status" value="1"/>
</dbReference>
<dbReference type="PANTHER" id="PTHR23328">
    <property type="entry name" value="RING-TYPE DOMAIN-CONTAINING PROTEIN"/>
    <property type="match status" value="1"/>
</dbReference>
<keyword evidence="12" id="KW-0175">Coiled coil</keyword>
<dbReference type="InterPro" id="IPR051657">
    <property type="entry name" value="RNF168/RNF169_E3_ubiq-ligase"/>
</dbReference>
<evidence type="ECO:0000256" key="7">
    <source>
        <dbReference type="ARBA" id="ARBA00022771"/>
    </source>
</evidence>
<dbReference type="InterPro" id="IPR018957">
    <property type="entry name" value="Znf_C3HC4_RING-type"/>
</dbReference>
<evidence type="ECO:0000256" key="10">
    <source>
        <dbReference type="ARBA" id="ARBA00023242"/>
    </source>
</evidence>
<dbReference type="InterPro" id="IPR013083">
    <property type="entry name" value="Znf_RING/FYVE/PHD"/>
</dbReference>
<evidence type="ECO:0000256" key="3">
    <source>
        <dbReference type="ARBA" id="ARBA00012483"/>
    </source>
</evidence>
<evidence type="ECO:0000313" key="16">
    <source>
        <dbReference type="Proteomes" id="UP001642483"/>
    </source>
</evidence>
<dbReference type="PANTHER" id="PTHR23328:SF0">
    <property type="entry name" value="RING-TYPE DOMAIN-CONTAINING PROTEIN"/>
    <property type="match status" value="1"/>
</dbReference>
<keyword evidence="5" id="KW-0479">Metal-binding</keyword>
<dbReference type="EMBL" id="CAWYQH010000046">
    <property type="protein sequence ID" value="CAK8678231.1"/>
    <property type="molecule type" value="Genomic_DNA"/>
</dbReference>
<evidence type="ECO:0000256" key="5">
    <source>
        <dbReference type="ARBA" id="ARBA00022723"/>
    </source>
</evidence>
<evidence type="ECO:0000256" key="1">
    <source>
        <dbReference type="ARBA" id="ARBA00000900"/>
    </source>
</evidence>
<dbReference type="InterPro" id="IPR017907">
    <property type="entry name" value="Znf_RING_CS"/>
</dbReference>
<organism evidence="15 16">
    <name type="scientific">Clavelina lepadiformis</name>
    <name type="common">Light-bulb sea squirt</name>
    <name type="synonym">Ascidia lepadiformis</name>
    <dbReference type="NCBI Taxonomy" id="159417"/>
    <lineage>
        <taxon>Eukaryota</taxon>
        <taxon>Metazoa</taxon>
        <taxon>Chordata</taxon>
        <taxon>Tunicata</taxon>
        <taxon>Ascidiacea</taxon>
        <taxon>Aplousobranchia</taxon>
        <taxon>Clavelinidae</taxon>
        <taxon>Clavelina</taxon>
    </lineage>
</organism>
<dbReference type="SMART" id="SM00184">
    <property type="entry name" value="RING"/>
    <property type="match status" value="1"/>
</dbReference>
<dbReference type="Pfam" id="PF00097">
    <property type="entry name" value="zf-C3HC4"/>
    <property type="match status" value="1"/>
</dbReference>
<feature type="compositionally biased region" description="Low complexity" evidence="13">
    <location>
        <begin position="245"/>
        <end position="258"/>
    </location>
</feature>
<sequence>MMLSSSNIEENTIMCPICLDVFVEPITLMCDHELCKQCYNEHFNKADFRCPMCKKRLSTWARKAASSGTLVNQSKWKYIQENFSELVQKRLNGEETDTFTIVTSKRLMIAETGEVHNEYLEMKDKFEKERQAQKDEEESASLKLIEQLVNDEKEEAEKVRQKQIEQDEKLATVISAQLNTPVSPNTVGKKLLRSTTTSAKKRKANLTPVVKRRNSIDKYCVRKPPFESEKENNALNNIMSTRQLSPSSPESNYESNSSDGKRCKIALDLKD</sequence>
<keyword evidence="16" id="KW-1185">Reference proteome</keyword>
<comment type="catalytic activity">
    <reaction evidence="1">
        <text>S-ubiquitinyl-[E2 ubiquitin-conjugating enzyme]-L-cysteine + [acceptor protein]-L-lysine = [E2 ubiquitin-conjugating enzyme]-L-cysteine + N(6)-ubiquitinyl-[acceptor protein]-L-lysine.</text>
        <dbReference type="EC" id="2.3.2.27"/>
    </reaction>
</comment>
<proteinExistence type="predicted"/>
<evidence type="ECO:0000256" key="12">
    <source>
        <dbReference type="SAM" id="Coils"/>
    </source>
</evidence>
<evidence type="ECO:0000313" key="15">
    <source>
        <dbReference type="EMBL" id="CAK8678231.1"/>
    </source>
</evidence>
<dbReference type="Proteomes" id="UP001642483">
    <property type="component" value="Unassembled WGS sequence"/>
</dbReference>
<keyword evidence="4" id="KW-0808">Transferase</keyword>
<keyword evidence="8" id="KW-0833">Ubl conjugation pathway</keyword>
<evidence type="ECO:0000256" key="6">
    <source>
        <dbReference type="ARBA" id="ARBA00022763"/>
    </source>
</evidence>
<evidence type="ECO:0000256" key="11">
    <source>
        <dbReference type="PROSITE-ProRule" id="PRU00175"/>
    </source>
</evidence>
<evidence type="ECO:0000256" key="13">
    <source>
        <dbReference type="SAM" id="MobiDB-lite"/>
    </source>
</evidence>
<name>A0ABP0FHQ0_CLALP</name>
<feature type="domain" description="RING-type" evidence="14">
    <location>
        <begin position="15"/>
        <end position="54"/>
    </location>
</feature>
<dbReference type="SUPFAM" id="SSF57850">
    <property type="entry name" value="RING/U-box"/>
    <property type="match status" value="1"/>
</dbReference>
<accession>A0ABP0FHQ0</accession>
<protein>
    <recommendedName>
        <fullName evidence="3">RING-type E3 ubiquitin transferase</fullName>
        <ecNumber evidence="3">2.3.2.27</ecNumber>
    </recommendedName>
</protein>